<dbReference type="PANTHER" id="PTHR14513:SF0">
    <property type="entry name" value="PROTECTION OF TELOMERES PROTEIN 1"/>
    <property type="match status" value="1"/>
</dbReference>
<protein>
    <submittedName>
        <fullName evidence="6">Protection of telomere 1-like protein</fullName>
    </submittedName>
</protein>
<keyword evidence="2" id="KW-0158">Chromosome</keyword>
<dbReference type="InterPro" id="IPR028389">
    <property type="entry name" value="POT1"/>
</dbReference>
<dbReference type="Gene3D" id="2.40.50.140">
    <property type="entry name" value="Nucleic acid-binding proteins"/>
    <property type="match status" value="1"/>
</dbReference>
<reference evidence="6" key="1">
    <citation type="submission" date="2012-06" db="EMBL/GenBank/DDBJ databases">
        <title>Potentially immortal worm utilises a common shelterin component Smed_POT1.</title>
        <authorList>
            <person name="Tan T.C.J."/>
            <person name="Jaber-Hijazi F."/>
            <person name="Mihaylova Y."/>
            <person name="Chen C."/>
            <person name="Louis E.J."/>
            <person name="Aboobaker A."/>
        </authorList>
    </citation>
    <scope>NUCLEOTIDE SEQUENCE</scope>
</reference>
<dbReference type="GO" id="GO:0010521">
    <property type="term" value="F:telomerase inhibitor activity"/>
    <property type="evidence" value="ECO:0007669"/>
    <property type="project" value="TreeGrafter"/>
</dbReference>
<dbReference type="Pfam" id="PF02765">
    <property type="entry name" value="POT1"/>
    <property type="match status" value="1"/>
</dbReference>
<evidence type="ECO:0000256" key="4">
    <source>
        <dbReference type="ARBA" id="ARBA00023125"/>
    </source>
</evidence>
<evidence type="ECO:0000256" key="1">
    <source>
        <dbReference type="ARBA" id="ARBA00004574"/>
    </source>
</evidence>
<dbReference type="GO" id="GO:0016233">
    <property type="term" value="P:telomere capping"/>
    <property type="evidence" value="ECO:0007669"/>
    <property type="project" value="TreeGrafter"/>
</dbReference>
<dbReference type="AlphaFoldDB" id="T1R2R5"/>
<dbReference type="EMBL" id="JX188060">
    <property type="protein sequence ID" value="AGG22603.1"/>
    <property type="molecule type" value="mRNA"/>
</dbReference>
<evidence type="ECO:0000256" key="3">
    <source>
        <dbReference type="ARBA" id="ARBA00022895"/>
    </source>
</evidence>
<dbReference type="InterPro" id="IPR011564">
    <property type="entry name" value="Telomer_end-bd_POT1/Cdc13"/>
</dbReference>
<sequence>MQYDFTALTDVKVGEFSNVMGIIKYCSDPKKTKGKDYQMTVSITDASVGYEGKIVCNLFNAKPENLPRITGRGDVIIMHKLKISKFRNNIQGIGIQKEGFNVAVFSKNYLIDTSKECFERIIANMSSIKNQFSITMDDLKKVQKLQEWGNSMPSSQIDEGELNLDAINFVSLSEISPRVTCSLTAQVISVLSINYLDFRTLILIWDGTIPGCDLNRKFITILSNCIKEKHDTELMAQFGGKISNPYLGYIFLKEESLIGPGDYVYFHRVFVEPPLNGPGVCLVADRCKVGILTKESQQYDKLLARLESFSEGLPCVADCISIDLKQLTKVSLIN</sequence>
<proteinExistence type="evidence at transcript level"/>
<feature type="domain" description="Telomeric single stranded DNA binding POT1/Cdc13" evidence="5">
    <location>
        <begin position="5"/>
        <end position="133"/>
    </location>
</feature>
<dbReference type="InterPro" id="IPR012340">
    <property type="entry name" value="NA-bd_OB-fold"/>
</dbReference>
<evidence type="ECO:0000259" key="5">
    <source>
        <dbReference type="SMART" id="SM00976"/>
    </source>
</evidence>
<dbReference type="PANTHER" id="PTHR14513">
    <property type="entry name" value="PROTECTION OF TELOMERES 1"/>
    <property type="match status" value="1"/>
</dbReference>
<accession>T1R2R5</accession>
<dbReference type="SMART" id="SM00976">
    <property type="entry name" value="Telo_bind"/>
    <property type="match status" value="1"/>
</dbReference>
<evidence type="ECO:0000256" key="2">
    <source>
        <dbReference type="ARBA" id="ARBA00022454"/>
    </source>
</evidence>
<dbReference type="GO" id="GO:0000783">
    <property type="term" value="C:nuclear telomere cap complex"/>
    <property type="evidence" value="ECO:0007669"/>
    <property type="project" value="TreeGrafter"/>
</dbReference>
<dbReference type="SUPFAM" id="SSF50249">
    <property type="entry name" value="Nucleic acid-binding proteins"/>
    <property type="match status" value="1"/>
</dbReference>
<name>T1R2R5_SCHMD</name>
<dbReference type="GO" id="GO:0098505">
    <property type="term" value="F:G-rich strand telomeric DNA binding"/>
    <property type="evidence" value="ECO:0007669"/>
    <property type="project" value="TreeGrafter"/>
</dbReference>
<evidence type="ECO:0000313" key="6">
    <source>
        <dbReference type="EMBL" id="AGG22603.1"/>
    </source>
</evidence>
<organism evidence="6">
    <name type="scientific">Schmidtea mediterranea</name>
    <name type="common">Freshwater planarian flatworm</name>
    <dbReference type="NCBI Taxonomy" id="79327"/>
    <lineage>
        <taxon>Eukaryota</taxon>
        <taxon>Metazoa</taxon>
        <taxon>Spiralia</taxon>
        <taxon>Lophotrochozoa</taxon>
        <taxon>Platyhelminthes</taxon>
        <taxon>Rhabditophora</taxon>
        <taxon>Seriata</taxon>
        <taxon>Tricladida</taxon>
        <taxon>Continenticola</taxon>
        <taxon>Geoplanoidea</taxon>
        <taxon>Dugesiidae</taxon>
        <taxon>Schmidtea</taxon>
    </lineage>
</organism>
<comment type="subcellular location">
    <subcellularLocation>
        <location evidence="1">Chromosome</location>
        <location evidence="1">Telomere</location>
    </subcellularLocation>
</comment>
<dbReference type="GO" id="GO:0032210">
    <property type="term" value="P:regulation of telomere maintenance via telomerase"/>
    <property type="evidence" value="ECO:0007669"/>
    <property type="project" value="TreeGrafter"/>
</dbReference>
<keyword evidence="4" id="KW-0238">DNA-binding</keyword>
<keyword evidence="3" id="KW-0779">Telomere</keyword>